<organism evidence="2 3">
    <name type="scientific">Streptomyces lydicamycinicus</name>
    <dbReference type="NCBI Taxonomy" id="1546107"/>
    <lineage>
        <taxon>Bacteria</taxon>
        <taxon>Bacillati</taxon>
        <taxon>Actinomycetota</taxon>
        <taxon>Actinomycetes</taxon>
        <taxon>Kitasatosporales</taxon>
        <taxon>Streptomycetaceae</taxon>
        <taxon>Streptomyces</taxon>
    </lineage>
</organism>
<gene>
    <name evidence="2" type="ORF">TPA0598_01_07460</name>
</gene>
<keyword evidence="2" id="KW-0808">Transferase</keyword>
<name>A0A0P4R1S2_9ACTN</name>
<keyword evidence="2" id="KW-0032">Aminotransferase</keyword>
<evidence type="ECO:0000256" key="1">
    <source>
        <dbReference type="SAM" id="MobiDB-lite"/>
    </source>
</evidence>
<feature type="region of interest" description="Disordered" evidence="1">
    <location>
        <begin position="1"/>
        <end position="33"/>
    </location>
</feature>
<dbReference type="Proteomes" id="UP000048965">
    <property type="component" value="Unassembled WGS sequence"/>
</dbReference>
<evidence type="ECO:0000313" key="2">
    <source>
        <dbReference type="EMBL" id="GAO06375.1"/>
    </source>
</evidence>
<feature type="compositionally biased region" description="Gly residues" evidence="1">
    <location>
        <begin position="10"/>
        <end position="24"/>
    </location>
</feature>
<comment type="caution">
    <text evidence="2">The sequence shown here is derived from an EMBL/GenBank/DDBJ whole genome shotgun (WGS) entry which is preliminary data.</text>
</comment>
<dbReference type="GO" id="GO:0008483">
    <property type="term" value="F:transaminase activity"/>
    <property type="evidence" value="ECO:0007669"/>
    <property type="project" value="UniProtKB-KW"/>
</dbReference>
<dbReference type="EMBL" id="BBNO01000001">
    <property type="protein sequence ID" value="GAO06375.1"/>
    <property type="molecule type" value="Genomic_DNA"/>
</dbReference>
<evidence type="ECO:0000313" key="3">
    <source>
        <dbReference type="Proteomes" id="UP000048965"/>
    </source>
</evidence>
<reference evidence="2 3" key="2">
    <citation type="journal article" date="2015" name="Stand. Genomic Sci.">
        <title>Draft genome sequence of marine-derived Streptomyces sp. TP-A0598, a producer of anti-MRSA antibiotic lydicamycins.</title>
        <authorList>
            <person name="Komaki H."/>
            <person name="Ichikawa N."/>
            <person name="Hosoyama A."/>
            <person name="Fujita N."/>
            <person name="Igarashi Y."/>
        </authorList>
    </citation>
    <scope>NUCLEOTIDE SEQUENCE [LARGE SCALE GENOMIC DNA]</scope>
    <source>
        <strain evidence="2 3">NBRC 110027</strain>
    </source>
</reference>
<protein>
    <submittedName>
        <fullName evidence="2">Putative aminotransferase</fullName>
    </submittedName>
</protein>
<keyword evidence="3" id="KW-1185">Reference proteome</keyword>
<dbReference type="AlphaFoldDB" id="A0A0P4R1S2"/>
<accession>A0A0P4R1S2</accession>
<reference evidence="3" key="1">
    <citation type="submission" date="2014-09" db="EMBL/GenBank/DDBJ databases">
        <title>Whole genome shotgun sequence of Streptomyces sp. NBRC 110027.</title>
        <authorList>
            <person name="Komaki H."/>
            <person name="Ichikawa N."/>
            <person name="Katano-Makiyama Y."/>
            <person name="Hosoyama A."/>
            <person name="Hashimoto M."/>
            <person name="Uohara A."/>
            <person name="Kitahashi Y."/>
            <person name="Ohji S."/>
            <person name="Kimura A."/>
            <person name="Yamazoe A."/>
            <person name="Igarashi Y."/>
            <person name="Fujita N."/>
        </authorList>
    </citation>
    <scope>NUCLEOTIDE SEQUENCE [LARGE SCALE GENOMIC DNA]</scope>
    <source>
        <strain evidence="3">NBRC 110027</strain>
    </source>
</reference>
<sequence>MVLPARSAGARGGAGVRVGRGLTDGRGRRAGGVRAGILPGRRRISKPVRGLRGVAAENFGARKLMVKLRVMFTRSGGRACVAEPLRGAGGMVVARIMG</sequence>
<proteinExistence type="predicted"/>